<proteinExistence type="predicted"/>
<dbReference type="PANTHER" id="PTHR47926:SF448">
    <property type="entry name" value="PENTACOTRIPEPTIDE-REPEAT REGION OF PRORP DOMAIN-CONTAINING PROTEIN"/>
    <property type="match status" value="1"/>
</dbReference>
<dbReference type="InterPro" id="IPR002885">
    <property type="entry name" value="PPR_rpt"/>
</dbReference>
<dbReference type="Gene3D" id="1.25.40.10">
    <property type="entry name" value="Tetratricopeptide repeat domain"/>
    <property type="match status" value="4"/>
</dbReference>
<feature type="repeat" description="PPR" evidence="2">
    <location>
        <begin position="16"/>
        <end position="50"/>
    </location>
</feature>
<name>A0A7J6UVM6_THATH</name>
<dbReference type="InterPro" id="IPR046960">
    <property type="entry name" value="PPR_At4g14850-like_plant"/>
</dbReference>
<dbReference type="OrthoDB" id="609013at2759"/>
<dbReference type="AlphaFoldDB" id="A0A7J6UVM6"/>
<gene>
    <name evidence="3" type="ORF">FRX31_033813</name>
</gene>
<dbReference type="FunFam" id="1.25.40.10:FF:001815">
    <property type="entry name" value="Putative pentatricopeptide repeat-containing protein At1g56570"/>
    <property type="match status" value="1"/>
</dbReference>
<organism evidence="3 4">
    <name type="scientific">Thalictrum thalictroides</name>
    <name type="common">Rue-anemone</name>
    <name type="synonym">Anemone thalictroides</name>
    <dbReference type="NCBI Taxonomy" id="46969"/>
    <lineage>
        <taxon>Eukaryota</taxon>
        <taxon>Viridiplantae</taxon>
        <taxon>Streptophyta</taxon>
        <taxon>Embryophyta</taxon>
        <taxon>Tracheophyta</taxon>
        <taxon>Spermatophyta</taxon>
        <taxon>Magnoliopsida</taxon>
        <taxon>Ranunculales</taxon>
        <taxon>Ranunculaceae</taxon>
        <taxon>Thalictroideae</taxon>
        <taxon>Thalictrum</taxon>
    </lineage>
</organism>
<evidence type="ECO:0000256" key="2">
    <source>
        <dbReference type="PROSITE-ProRule" id="PRU00708"/>
    </source>
</evidence>
<keyword evidence="1" id="KW-0677">Repeat</keyword>
<dbReference type="FunFam" id="1.25.40.10:FF:000090">
    <property type="entry name" value="Pentatricopeptide repeat-containing protein, chloroplastic"/>
    <property type="match status" value="1"/>
</dbReference>
<evidence type="ECO:0000313" key="4">
    <source>
        <dbReference type="Proteomes" id="UP000554482"/>
    </source>
</evidence>
<evidence type="ECO:0000256" key="1">
    <source>
        <dbReference type="ARBA" id="ARBA00022737"/>
    </source>
</evidence>
<protein>
    <submittedName>
        <fullName evidence="3">Pentatricopeptide repeat-containing protein</fullName>
    </submittedName>
</protein>
<dbReference type="NCBIfam" id="TIGR00756">
    <property type="entry name" value="PPR"/>
    <property type="match status" value="3"/>
</dbReference>
<dbReference type="GO" id="GO:0009451">
    <property type="term" value="P:RNA modification"/>
    <property type="evidence" value="ECO:0007669"/>
    <property type="project" value="InterPro"/>
</dbReference>
<feature type="non-terminal residue" evidence="3">
    <location>
        <position position="1"/>
    </location>
</feature>
<accession>A0A7J6UVM6</accession>
<dbReference type="EMBL" id="JABWDY010042517">
    <property type="protein sequence ID" value="KAF5176599.1"/>
    <property type="molecule type" value="Genomic_DNA"/>
</dbReference>
<dbReference type="Proteomes" id="UP000554482">
    <property type="component" value="Unassembled WGS sequence"/>
</dbReference>
<dbReference type="InterPro" id="IPR046848">
    <property type="entry name" value="E_motif"/>
</dbReference>
<dbReference type="InterPro" id="IPR011990">
    <property type="entry name" value="TPR-like_helical_dom_sf"/>
</dbReference>
<evidence type="ECO:0000313" key="3">
    <source>
        <dbReference type="EMBL" id="KAF5176599.1"/>
    </source>
</evidence>
<feature type="repeat" description="PPR" evidence="2">
    <location>
        <begin position="150"/>
        <end position="184"/>
    </location>
</feature>
<dbReference type="Pfam" id="PF20431">
    <property type="entry name" value="E_motif"/>
    <property type="match status" value="1"/>
</dbReference>
<keyword evidence="4" id="KW-1185">Reference proteome</keyword>
<dbReference type="Pfam" id="PF13041">
    <property type="entry name" value="PPR_2"/>
    <property type="match status" value="2"/>
</dbReference>
<reference evidence="3 4" key="1">
    <citation type="submission" date="2020-06" db="EMBL/GenBank/DDBJ databases">
        <title>Transcriptomic and genomic resources for Thalictrum thalictroides and T. hernandezii: Facilitating candidate gene discovery in an emerging model plant lineage.</title>
        <authorList>
            <person name="Arias T."/>
            <person name="Riano-Pachon D.M."/>
            <person name="Di Stilio V.S."/>
        </authorList>
    </citation>
    <scope>NUCLEOTIDE SEQUENCE [LARGE SCALE GENOMIC DNA]</scope>
    <source>
        <strain evidence="4">cv. WT478/WT964</strain>
        <tissue evidence="3">Leaves</tissue>
    </source>
</reference>
<dbReference type="PROSITE" id="PS51375">
    <property type="entry name" value="PPR"/>
    <property type="match status" value="3"/>
</dbReference>
<dbReference type="Pfam" id="PF01535">
    <property type="entry name" value="PPR"/>
    <property type="match status" value="2"/>
</dbReference>
<sequence>EFNEARRVFDEIPQRDVVAWTGMISGYTTCGRHSEAWVTFCEMKKEDVELTAYPISSVLKACKGMRSCFCGGMVHGLAVKCGVTHSIYVENALMDMYATCSGDMDDACKEEMELNPFTLSITIRACSTIASHIFGQQIHASVIKHGFESNLPVGNSLVDMYCRCSRLSEAYRYFHELPDRDLITWNTMIAGFEKSGSDLSLQLFSQLCSEDLCPNCFTFTSVAASCANLAALTCGQQIHGGIIRRGLESNFALTNALLDMYAKCGSIAESHRIFSEMPWKDVISWTSMMNAYGSHGYGKEAIGLFYEMVHSGVKPDRIVFMGVISACSHAGLVDEGLKYFNSMDIDYSVKPNQEIYGCVVDLLGRAGRLLEAYELTISMPFEPDEMVWGALLGACREHKNSTLGQLAAQKILNMRPSGAETYVTISNMYAVDGRWGEFAEMRKLMRGAGDKKVAGRSWIEVRNQVCSFVVGEKVGPNIELVYNELKTLVQQMKDVGYVPDSDCFIHDFEAVV</sequence>
<comment type="caution">
    <text evidence="3">The sequence shown here is derived from an EMBL/GenBank/DDBJ whole genome shotgun (WGS) entry which is preliminary data.</text>
</comment>
<dbReference type="GO" id="GO:0003723">
    <property type="term" value="F:RNA binding"/>
    <property type="evidence" value="ECO:0007669"/>
    <property type="project" value="InterPro"/>
</dbReference>
<dbReference type="PANTHER" id="PTHR47926">
    <property type="entry name" value="PENTATRICOPEPTIDE REPEAT-CONTAINING PROTEIN"/>
    <property type="match status" value="1"/>
</dbReference>
<feature type="repeat" description="PPR" evidence="2">
    <location>
        <begin position="281"/>
        <end position="315"/>
    </location>
</feature>